<protein>
    <submittedName>
        <fullName evidence="1">Uncharacterized protein</fullName>
    </submittedName>
</protein>
<evidence type="ECO:0000313" key="2">
    <source>
        <dbReference type="Proteomes" id="UP001635788"/>
    </source>
</evidence>
<dbReference type="EMBL" id="JBKAMQ010000002">
    <property type="protein sequence ID" value="MFN6508729.1"/>
    <property type="molecule type" value="Genomic_DNA"/>
</dbReference>
<dbReference type="RefSeq" id="WP_229017866.1">
    <property type="nucleotide sequence ID" value="NZ_CP064004.1"/>
</dbReference>
<evidence type="ECO:0000313" key="1">
    <source>
        <dbReference type="EMBL" id="MFN6508729.1"/>
    </source>
</evidence>
<keyword evidence="2" id="KW-1185">Reference proteome</keyword>
<reference evidence="1 2" key="1">
    <citation type="submission" date="2024-12" db="EMBL/GenBank/DDBJ databases">
        <authorList>
            <person name="Alaofin S."/>
            <person name="Velasco D."/>
            <person name="Li D."/>
            <person name="Baldwin T."/>
            <person name="Liu Z."/>
            <person name="Schachterle J.K."/>
        </authorList>
    </citation>
    <scope>NUCLEOTIDE SEQUENCE [LARGE SCALE GENOMIC DNA]</scope>
    <source>
        <strain evidence="1 2">B1</strain>
    </source>
</reference>
<proteinExistence type="predicted"/>
<accession>A0ABW9KYW2</accession>
<comment type="caution">
    <text evidence="1">The sequence shown here is derived from an EMBL/GenBank/DDBJ whole genome shotgun (WGS) entry which is preliminary data.</text>
</comment>
<organism evidence="1 2">
    <name type="scientific">Xanthomonas translucens pv. translucens</name>
    <dbReference type="NCBI Taxonomy" id="134875"/>
    <lineage>
        <taxon>Bacteria</taxon>
        <taxon>Pseudomonadati</taxon>
        <taxon>Pseudomonadota</taxon>
        <taxon>Gammaproteobacteria</taxon>
        <taxon>Lysobacterales</taxon>
        <taxon>Lysobacteraceae</taxon>
        <taxon>Xanthomonas</taxon>
        <taxon>Xanthomonas translucens group</taxon>
    </lineage>
</organism>
<gene>
    <name evidence="1" type="ORF">ACK3FC_16300</name>
</gene>
<name>A0ABW9KYW2_XANCT</name>
<dbReference type="Proteomes" id="UP001635788">
    <property type="component" value="Unassembled WGS sequence"/>
</dbReference>
<sequence>MEDSHGKRRNLSRCDETWRWRIEKPNRRNEMRQPYRQWRPIAQARTMAMSDMALPSMFGLRSGSPTMSVTSAKQRGPRYPCAKHTTAACKTLPPAACHDAAAGVNALMVASLLRLVSRKPKGFDLKSLRRRPSASPHRGFSTLRPPQLITRNFLAMVTKKKTSPSWIDVKAKLIDVDRAGLLDLLQDLYAASKDNQAFLHARFRLGGDVLKPYKTTIDRWLWPDLCKRQDTSVPKAKKAIADYKKAAGTAEGLAELMVFYCEQAAGFSNDVGLDDEGHYAALARMFEQALNTVASLPPAQRPALRSRLNAVRKACHNIGYGVGDAMDDLLAAQPDNDRA</sequence>